<feature type="compositionally biased region" description="Low complexity" evidence="1">
    <location>
        <begin position="55"/>
        <end position="69"/>
    </location>
</feature>
<protein>
    <recommendedName>
        <fullName evidence="4">F-box domain-containing protein</fullName>
    </recommendedName>
</protein>
<reference evidence="2 3" key="1">
    <citation type="submission" date="2016-07" db="EMBL/GenBank/DDBJ databases">
        <title>Pervasive Adenine N6-methylation of Active Genes in Fungi.</title>
        <authorList>
            <consortium name="DOE Joint Genome Institute"/>
            <person name="Mondo S.J."/>
            <person name="Dannebaum R.O."/>
            <person name="Kuo R.C."/>
            <person name="Labutti K."/>
            <person name="Haridas S."/>
            <person name="Kuo A."/>
            <person name="Salamov A."/>
            <person name="Ahrendt S.R."/>
            <person name="Lipzen A."/>
            <person name="Sullivan W."/>
            <person name="Andreopoulos W.B."/>
            <person name="Clum A."/>
            <person name="Lindquist E."/>
            <person name="Daum C."/>
            <person name="Ramamoorthy G.K."/>
            <person name="Gryganskyi A."/>
            <person name="Culley D."/>
            <person name="Magnuson J.K."/>
            <person name="James T.Y."/>
            <person name="O'Malley M.A."/>
            <person name="Stajich J.E."/>
            <person name="Spatafora J.W."/>
            <person name="Visel A."/>
            <person name="Grigoriev I.V."/>
        </authorList>
    </citation>
    <scope>NUCLEOTIDE SEQUENCE [LARGE SCALE GENOMIC DNA]</scope>
    <source>
        <strain evidence="2 3">JEL800</strain>
    </source>
</reference>
<name>A0A1Y2C094_9FUNG</name>
<dbReference type="Gene3D" id="3.80.10.10">
    <property type="entry name" value="Ribonuclease Inhibitor"/>
    <property type="match status" value="1"/>
</dbReference>
<comment type="caution">
    <text evidence="2">The sequence shown here is derived from an EMBL/GenBank/DDBJ whole genome shotgun (WGS) entry which is preliminary data.</text>
</comment>
<keyword evidence="3" id="KW-1185">Reference proteome</keyword>
<organism evidence="2 3">
    <name type="scientific">Rhizoclosmatium globosum</name>
    <dbReference type="NCBI Taxonomy" id="329046"/>
    <lineage>
        <taxon>Eukaryota</taxon>
        <taxon>Fungi</taxon>
        <taxon>Fungi incertae sedis</taxon>
        <taxon>Chytridiomycota</taxon>
        <taxon>Chytridiomycota incertae sedis</taxon>
        <taxon>Chytridiomycetes</taxon>
        <taxon>Chytridiales</taxon>
        <taxon>Chytriomycetaceae</taxon>
        <taxon>Rhizoclosmatium</taxon>
    </lineage>
</organism>
<dbReference type="EMBL" id="MCGO01000035">
    <property type="protein sequence ID" value="ORY40448.1"/>
    <property type="molecule type" value="Genomic_DNA"/>
</dbReference>
<gene>
    <name evidence="2" type="ORF">BCR33DRAFT_740296</name>
</gene>
<evidence type="ECO:0000313" key="2">
    <source>
        <dbReference type="EMBL" id="ORY40448.1"/>
    </source>
</evidence>
<evidence type="ECO:0008006" key="4">
    <source>
        <dbReference type="Google" id="ProtNLM"/>
    </source>
</evidence>
<dbReference type="AlphaFoldDB" id="A0A1Y2C094"/>
<feature type="compositionally biased region" description="Polar residues" evidence="1">
    <location>
        <begin position="71"/>
        <end position="85"/>
    </location>
</feature>
<dbReference type="Proteomes" id="UP000193642">
    <property type="component" value="Unassembled WGS sequence"/>
</dbReference>
<accession>A0A1Y2C094</accession>
<sequence>MMLESSQSTHPQKQEQEQEQEQEQQMNSRGTKRKGSISYESQYQYQYESQGRVSSQSSQLSSVEVEVGEASQPNKRVAPSTSTTTSRILPQNILSRIAAFADTSTLRRLSCASKGLNTAALEELWRSATPAQVAALLSPAALPSAAHVGRLLDRTKNVKKLAISNSNAEMAAIARIGTWLLLGGMTNLDQLSLLFTSNSNSTSNSREGDALLLSQLSQTQSPASPSTSAATAFAGFIDTDRLLSLFAGLAPMLPATTRSFSIRGKYINDAQLTEHALNNYTTSSCVTHSHYHWGKAFSDYSIAPNSPFRSSHSQVTVSLPQRRRPYSVLLLFINHILNLESLAFDANPSHDWSTTLTNLFPQSSPSKLKHLAIAGDAVISPDALNSISYSLASSLHSLKLHQLHQKIDARSFLTAIQRLRQIQTVEVFFHAKQGKTVKPLMGVALAKGCPNLTHLQLGVHVHGDDIDWGIGQEVMEVYREQKMVAADISHGERLAAQLKEPNPEVPIPNSLTCSALASFSPSEIDLITPVLQLLDIL</sequence>
<feature type="region of interest" description="Disordered" evidence="1">
    <location>
        <begin position="1"/>
        <end position="41"/>
    </location>
</feature>
<feature type="region of interest" description="Disordered" evidence="1">
    <location>
        <begin position="55"/>
        <end position="85"/>
    </location>
</feature>
<evidence type="ECO:0000313" key="3">
    <source>
        <dbReference type="Proteomes" id="UP000193642"/>
    </source>
</evidence>
<evidence type="ECO:0000256" key="1">
    <source>
        <dbReference type="SAM" id="MobiDB-lite"/>
    </source>
</evidence>
<feature type="compositionally biased region" description="Polar residues" evidence="1">
    <location>
        <begin position="1"/>
        <end position="11"/>
    </location>
</feature>
<dbReference type="OrthoDB" id="10260017at2759"/>
<proteinExistence type="predicted"/>
<dbReference type="InterPro" id="IPR032675">
    <property type="entry name" value="LRR_dom_sf"/>
</dbReference>